<keyword evidence="3" id="KW-0862">Zinc</keyword>
<dbReference type="InterPro" id="IPR006913">
    <property type="entry name" value="CENP-V/GFA"/>
</dbReference>
<evidence type="ECO:0000256" key="2">
    <source>
        <dbReference type="ARBA" id="ARBA00022723"/>
    </source>
</evidence>
<dbReference type="SUPFAM" id="SSF51316">
    <property type="entry name" value="Mss4-like"/>
    <property type="match status" value="1"/>
</dbReference>
<evidence type="ECO:0000256" key="1">
    <source>
        <dbReference type="ARBA" id="ARBA00005495"/>
    </source>
</evidence>
<dbReference type="AlphaFoldDB" id="A0A6A6SRS1"/>
<protein>
    <recommendedName>
        <fullName evidence="5">CENP-V/GFA domain-containing protein</fullName>
    </recommendedName>
</protein>
<evidence type="ECO:0000313" key="7">
    <source>
        <dbReference type="Proteomes" id="UP000799324"/>
    </source>
</evidence>
<organism evidence="6 7">
    <name type="scientific">Lophiostoma macrostomum CBS 122681</name>
    <dbReference type="NCBI Taxonomy" id="1314788"/>
    <lineage>
        <taxon>Eukaryota</taxon>
        <taxon>Fungi</taxon>
        <taxon>Dikarya</taxon>
        <taxon>Ascomycota</taxon>
        <taxon>Pezizomycotina</taxon>
        <taxon>Dothideomycetes</taxon>
        <taxon>Pleosporomycetidae</taxon>
        <taxon>Pleosporales</taxon>
        <taxon>Lophiostomataceae</taxon>
        <taxon>Lophiostoma</taxon>
    </lineage>
</organism>
<reference evidence="6" key="1">
    <citation type="journal article" date="2020" name="Stud. Mycol.">
        <title>101 Dothideomycetes genomes: a test case for predicting lifestyles and emergence of pathogens.</title>
        <authorList>
            <person name="Haridas S."/>
            <person name="Albert R."/>
            <person name="Binder M."/>
            <person name="Bloem J."/>
            <person name="Labutti K."/>
            <person name="Salamov A."/>
            <person name="Andreopoulos B."/>
            <person name="Baker S."/>
            <person name="Barry K."/>
            <person name="Bills G."/>
            <person name="Bluhm B."/>
            <person name="Cannon C."/>
            <person name="Castanera R."/>
            <person name="Culley D."/>
            <person name="Daum C."/>
            <person name="Ezra D."/>
            <person name="Gonzalez J."/>
            <person name="Henrissat B."/>
            <person name="Kuo A."/>
            <person name="Liang C."/>
            <person name="Lipzen A."/>
            <person name="Lutzoni F."/>
            <person name="Magnuson J."/>
            <person name="Mondo S."/>
            <person name="Nolan M."/>
            <person name="Ohm R."/>
            <person name="Pangilinan J."/>
            <person name="Park H.-J."/>
            <person name="Ramirez L."/>
            <person name="Alfaro M."/>
            <person name="Sun H."/>
            <person name="Tritt A."/>
            <person name="Yoshinaga Y."/>
            <person name="Zwiers L.-H."/>
            <person name="Turgeon B."/>
            <person name="Goodwin S."/>
            <person name="Spatafora J."/>
            <person name="Crous P."/>
            <person name="Grigoriev I."/>
        </authorList>
    </citation>
    <scope>NUCLEOTIDE SEQUENCE</scope>
    <source>
        <strain evidence="6">CBS 122681</strain>
    </source>
</reference>
<accession>A0A6A6SRS1</accession>
<gene>
    <name evidence="6" type="ORF">K491DRAFT_707975</name>
</gene>
<dbReference type="Gene3D" id="3.90.1590.10">
    <property type="entry name" value="glutathione-dependent formaldehyde- activating enzyme (gfa)"/>
    <property type="match status" value="1"/>
</dbReference>
<dbReference type="GO" id="GO:0016846">
    <property type="term" value="F:carbon-sulfur lyase activity"/>
    <property type="evidence" value="ECO:0007669"/>
    <property type="project" value="InterPro"/>
</dbReference>
<dbReference type="PROSITE" id="PS51891">
    <property type="entry name" value="CENP_V_GFA"/>
    <property type="match status" value="1"/>
</dbReference>
<proteinExistence type="inferred from homology"/>
<dbReference type="InterPro" id="IPR011057">
    <property type="entry name" value="Mss4-like_sf"/>
</dbReference>
<dbReference type="EMBL" id="MU004481">
    <property type="protein sequence ID" value="KAF2649727.1"/>
    <property type="molecule type" value="Genomic_DNA"/>
</dbReference>
<dbReference type="Pfam" id="PF04828">
    <property type="entry name" value="GFA"/>
    <property type="match status" value="1"/>
</dbReference>
<evidence type="ECO:0000259" key="5">
    <source>
        <dbReference type="PROSITE" id="PS51891"/>
    </source>
</evidence>
<name>A0A6A6SRS1_9PLEO</name>
<dbReference type="GO" id="GO:0046872">
    <property type="term" value="F:metal ion binding"/>
    <property type="evidence" value="ECO:0007669"/>
    <property type="project" value="UniProtKB-KW"/>
</dbReference>
<sequence>MNGSCECGAISFTTPTDSPMNLYHCHCTTCQKQSASAFGTSAIFPYFELTPTTHPSIRYFERTCDSGRRQKCYFCGDCGSRIMHAHIVDGGTPEVVAVKGGLLAGLNWKDAKHIYCRSAVYMIPEGVQRWEAEPAFGPKKDMAGSGK</sequence>
<dbReference type="Proteomes" id="UP000799324">
    <property type="component" value="Unassembled WGS sequence"/>
</dbReference>
<evidence type="ECO:0000256" key="3">
    <source>
        <dbReference type="ARBA" id="ARBA00022833"/>
    </source>
</evidence>
<evidence type="ECO:0000313" key="6">
    <source>
        <dbReference type="EMBL" id="KAF2649727.1"/>
    </source>
</evidence>
<keyword evidence="4" id="KW-0456">Lyase</keyword>
<feature type="domain" description="CENP-V/GFA" evidence="5">
    <location>
        <begin position="1"/>
        <end position="131"/>
    </location>
</feature>
<keyword evidence="2" id="KW-0479">Metal-binding</keyword>
<dbReference type="OrthoDB" id="5290969at2759"/>
<keyword evidence="7" id="KW-1185">Reference proteome</keyword>
<comment type="similarity">
    <text evidence="1">Belongs to the Gfa family.</text>
</comment>
<dbReference type="PANTHER" id="PTHR33337:SF3">
    <property type="entry name" value="CENP-V_GFA DOMAIN-CONTAINING PROTEIN"/>
    <property type="match status" value="1"/>
</dbReference>
<dbReference type="PANTHER" id="PTHR33337">
    <property type="entry name" value="GFA DOMAIN-CONTAINING PROTEIN"/>
    <property type="match status" value="1"/>
</dbReference>
<evidence type="ECO:0000256" key="4">
    <source>
        <dbReference type="ARBA" id="ARBA00023239"/>
    </source>
</evidence>